<evidence type="ECO:0000313" key="2">
    <source>
        <dbReference type="EMBL" id="SCA55328.1"/>
    </source>
</evidence>
<dbReference type="AlphaFoldDB" id="A0A1C3RDK5"/>
<protein>
    <submittedName>
        <fullName evidence="2">Uncharacterized protein</fullName>
    </submittedName>
</protein>
<reference evidence="2 3" key="1">
    <citation type="submission" date="2016-07" db="EMBL/GenBank/DDBJ databases">
        <authorList>
            <person name="Lefevre C.T."/>
        </authorList>
    </citation>
    <scope>NUCLEOTIDE SEQUENCE [LARGE SCALE GENOMIC DNA]</scope>
    <source>
        <strain evidence="2">PR1</strain>
    </source>
</reference>
<name>A0A1C3RDK5_9PROT</name>
<evidence type="ECO:0000313" key="3">
    <source>
        <dbReference type="Proteomes" id="UP000231658"/>
    </source>
</evidence>
<keyword evidence="3" id="KW-1185">Reference proteome</keyword>
<sequence>MQRIAFLFCFLISLHLPLQVKADNEEISALTQEITHHFISVLKLMKTQGSQITTYCEDCAHRMKPRHVFQRAMDIDHHLTTFLEMHGFQAEYTQEIAIKDYQLEDIVELLYNIENKIEAVTTAVGLQINHSGLKFNPAIRRNLFNLLDRIEIFLLNMGSPSVKPYVVYQKAVMIRQFVEGLCRDNLCDQVEETKIEMLAPKLPLEAYREANKFIVSLKKYMDKNQLKIEGGVTAPKIVPEMITPRIVNRTCSVILADLIALHHHLNGDSVITRPVTDKNISPKHVWHQLNYARRVLEALT</sequence>
<evidence type="ECO:0000256" key="1">
    <source>
        <dbReference type="SAM" id="SignalP"/>
    </source>
</evidence>
<feature type="signal peptide" evidence="1">
    <location>
        <begin position="1"/>
        <end position="22"/>
    </location>
</feature>
<keyword evidence="1" id="KW-0732">Signal</keyword>
<dbReference type="EMBL" id="FLYE01000001">
    <property type="protein sequence ID" value="SCA55328.1"/>
    <property type="molecule type" value="Genomic_DNA"/>
</dbReference>
<feature type="chain" id="PRO_5008680629" evidence="1">
    <location>
        <begin position="23"/>
        <end position="300"/>
    </location>
</feature>
<dbReference type="Proteomes" id="UP000231658">
    <property type="component" value="Unassembled WGS sequence"/>
</dbReference>
<organism evidence="2 3">
    <name type="scientific">Candidatus Terasakiella magnetica</name>
    <dbReference type="NCBI Taxonomy" id="1867952"/>
    <lineage>
        <taxon>Bacteria</taxon>
        <taxon>Pseudomonadati</taxon>
        <taxon>Pseudomonadota</taxon>
        <taxon>Alphaproteobacteria</taxon>
        <taxon>Rhodospirillales</taxon>
        <taxon>Terasakiellaceae</taxon>
        <taxon>Terasakiella</taxon>
    </lineage>
</organism>
<proteinExistence type="predicted"/>
<accession>A0A1C3RDK5</accession>
<gene>
    <name evidence="2" type="ORF">MTBPR1_10575</name>
</gene>